<dbReference type="AlphaFoldDB" id="A0A4P6XJ36"/>
<evidence type="ECO:0000313" key="4">
    <source>
        <dbReference type="Proteomes" id="UP000292447"/>
    </source>
</evidence>
<sequence>MRSTTFLFQSALRSDLGSSFRTAMTRVSSQAMILTAGSKSPSTELHGMTLSSVCSLSVHPNPLLLFNLHLPSYTSKTLHENNGMLGLHLMPPTKQAVTLGRKFAGGVKRDPSHFDAENEDGELFHEMTTPFSGLQGSYSMHYAGDGVSVPILNELEVVFLCTKHRVFEVENHELWVVKVNDILFPNKRFDSAPSGGLLYYHRGFHQVGELLLE</sequence>
<reference evidence="4" key="1">
    <citation type="submission" date="2019-03" db="EMBL/GenBank/DDBJ databases">
        <title>Snf2 controls pulcherriminic acid biosynthesis and connects pigmentation and antifungal activity of the yeast Metschnikowia pulcherrima.</title>
        <authorList>
            <person name="Gore-Lloyd D."/>
            <person name="Sumann I."/>
            <person name="Brachmann A.O."/>
            <person name="Schneeberger K."/>
            <person name="Ortiz-Merino R.A."/>
            <person name="Moreno-Beltran M."/>
            <person name="Schlaefli M."/>
            <person name="Kirner P."/>
            <person name="Santos Kron A."/>
            <person name="Wolfe K.H."/>
            <person name="Piel J."/>
            <person name="Ahrens C.H."/>
            <person name="Henk D."/>
            <person name="Freimoser F.M."/>
        </authorList>
    </citation>
    <scope>NUCLEOTIDE SEQUENCE [LARGE SCALE GENOMIC DNA]</scope>
    <source>
        <strain evidence="4">APC 1.2</strain>
    </source>
</reference>
<dbReference type="PANTHER" id="PTHR30466:SF1">
    <property type="entry name" value="FMN REDUCTASE (NADH) RUTF"/>
    <property type="match status" value="1"/>
</dbReference>
<evidence type="ECO:0000259" key="2">
    <source>
        <dbReference type="SMART" id="SM00903"/>
    </source>
</evidence>
<dbReference type="GO" id="GO:0010181">
    <property type="term" value="F:FMN binding"/>
    <property type="evidence" value="ECO:0007669"/>
    <property type="project" value="InterPro"/>
</dbReference>
<keyword evidence="1" id="KW-0560">Oxidoreductase</keyword>
<dbReference type="GO" id="GO:0042602">
    <property type="term" value="F:riboflavin reductase (NADPH) activity"/>
    <property type="evidence" value="ECO:0007669"/>
    <property type="project" value="TreeGrafter"/>
</dbReference>
<dbReference type="InterPro" id="IPR050268">
    <property type="entry name" value="NADH-dep_flavin_reductase"/>
</dbReference>
<gene>
    <name evidence="3" type="primary">MPUL0A07210</name>
    <name evidence="3" type="ORF">METSCH_A07210</name>
</gene>
<keyword evidence="4" id="KW-1185">Reference proteome</keyword>
<dbReference type="EMBL" id="CP034456">
    <property type="protein sequence ID" value="QBM86086.1"/>
    <property type="molecule type" value="Genomic_DNA"/>
</dbReference>
<dbReference type="InterPro" id="IPR012349">
    <property type="entry name" value="Split_barrel_FMN-bd"/>
</dbReference>
<dbReference type="STRING" id="2163413.A0A4P6XJ36"/>
<feature type="domain" description="Flavin reductase like" evidence="2">
    <location>
        <begin position="24"/>
        <end position="206"/>
    </location>
</feature>
<dbReference type="SUPFAM" id="SSF50475">
    <property type="entry name" value="FMN-binding split barrel"/>
    <property type="match status" value="1"/>
</dbReference>
<proteinExistence type="predicted"/>
<dbReference type="Gene3D" id="2.30.110.10">
    <property type="entry name" value="Electron Transport, Fmn-binding Protein, Chain A"/>
    <property type="match status" value="1"/>
</dbReference>
<protein>
    <submittedName>
        <fullName evidence="3">NADH-FMN oxidoreductase RutF, flavin reductase (DIM6/NTAB) family</fullName>
    </submittedName>
</protein>
<organism evidence="3 4">
    <name type="scientific">Metschnikowia aff. pulcherrima</name>
    <dbReference type="NCBI Taxonomy" id="2163413"/>
    <lineage>
        <taxon>Eukaryota</taxon>
        <taxon>Fungi</taxon>
        <taxon>Dikarya</taxon>
        <taxon>Ascomycota</taxon>
        <taxon>Saccharomycotina</taxon>
        <taxon>Pichiomycetes</taxon>
        <taxon>Metschnikowiaceae</taxon>
        <taxon>Metschnikowia</taxon>
    </lineage>
</organism>
<name>A0A4P6XJ36_9ASCO</name>
<dbReference type="Proteomes" id="UP000292447">
    <property type="component" value="Chromosome I"/>
</dbReference>
<evidence type="ECO:0000313" key="3">
    <source>
        <dbReference type="EMBL" id="QBM86086.1"/>
    </source>
</evidence>
<evidence type="ECO:0000256" key="1">
    <source>
        <dbReference type="ARBA" id="ARBA00023002"/>
    </source>
</evidence>
<dbReference type="SMART" id="SM00903">
    <property type="entry name" value="Flavin_Reduct"/>
    <property type="match status" value="1"/>
</dbReference>
<dbReference type="PANTHER" id="PTHR30466">
    <property type="entry name" value="FLAVIN REDUCTASE"/>
    <property type="match status" value="1"/>
</dbReference>
<dbReference type="Pfam" id="PF01613">
    <property type="entry name" value="Flavin_Reduct"/>
    <property type="match status" value="1"/>
</dbReference>
<dbReference type="InterPro" id="IPR002563">
    <property type="entry name" value="Flavin_Rdtase-like_dom"/>
</dbReference>
<accession>A0A4P6XJ36</accession>